<dbReference type="InterPro" id="IPR050958">
    <property type="entry name" value="Cell_Adh-Cytoskel_Orgn"/>
</dbReference>
<feature type="region of interest" description="Disordered" evidence="5">
    <location>
        <begin position="4317"/>
        <end position="4438"/>
    </location>
</feature>
<dbReference type="RefSeq" id="XP_015171134.1">
    <property type="nucleotide sequence ID" value="XM_015315648.1"/>
</dbReference>
<dbReference type="GeneID" id="107063615"/>
<dbReference type="InterPro" id="IPR058157">
    <property type="entry name" value="Spectrin_met"/>
</dbReference>
<feature type="region of interest" description="Disordered" evidence="5">
    <location>
        <begin position="3899"/>
        <end position="3925"/>
    </location>
</feature>
<feature type="compositionally biased region" description="Basic and acidic residues" evidence="5">
    <location>
        <begin position="472"/>
        <end position="504"/>
    </location>
</feature>
<feature type="compositionally biased region" description="Polar residues" evidence="5">
    <location>
        <begin position="4415"/>
        <end position="4438"/>
    </location>
</feature>
<feature type="coiled-coil region" evidence="4">
    <location>
        <begin position="932"/>
        <end position="959"/>
    </location>
</feature>
<feature type="region of interest" description="Disordered" evidence="5">
    <location>
        <begin position="2420"/>
        <end position="2441"/>
    </location>
</feature>
<feature type="domain" description="Ig-like" evidence="6">
    <location>
        <begin position="2307"/>
        <end position="2394"/>
    </location>
</feature>
<dbReference type="PANTHER" id="PTHR45080">
    <property type="entry name" value="CONTACTIN 5"/>
    <property type="match status" value="1"/>
</dbReference>
<feature type="compositionally biased region" description="Basic and acidic residues" evidence="5">
    <location>
        <begin position="3293"/>
        <end position="3308"/>
    </location>
</feature>
<name>A0ABM1HSW0_POLDO</name>
<feature type="domain" description="Ig-like" evidence="6">
    <location>
        <begin position="2195"/>
        <end position="2284"/>
    </location>
</feature>
<keyword evidence="7" id="KW-1185">Reference proteome</keyword>
<dbReference type="SUPFAM" id="SSF48726">
    <property type="entry name" value="Immunoglobulin"/>
    <property type="match status" value="9"/>
</dbReference>
<evidence type="ECO:0000256" key="5">
    <source>
        <dbReference type="SAM" id="MobiDB-lite"/>
    </source>
</evidence>
<dbReference type="PROSITE" id="PS50835">
    <property type="entry name" value="IG_LIKE"/>
    <property type="match status" value="9"/>
</dbReference>
<feature type="domain" description="Ig-like" evidence="6">
    <location>
        <begin position="1767"/>
        <end position="1855"/>
    </location>
</feature>
<feature type="compositionally biased region" description="Low complexity" evidence="5">
    <location>
        <begin position="4400"/>
        <end position="4414"/>
    </location>
</feature>
<evidence type="ECO:0000256" key="2">
    <source>
        <dbReference type="ARBA" id="ARBA00023157"/>
    </source>
</evidence>
<evidence type="ECO:0000259" key="6">
    <source>
        <dbReference type="PROSITE" id="PS50835"/>
    </source>
</evidence>
<feature type="compositionally biased region" description="Basic and acidic residues" evidence="5">
    <location>
        <begin position="4144"/>
        <end position="4155"/>
    </location>
</feature>
<feature type="region of interest" description="Disordered" evidence="5">
    <location>
        <begin position="4024"/>
        <end position="4177"/>
    </location>
</feature>
<feature type="domain" description="Ig-like" evidence="6">
    <location>
        <begin position="1867"/>
        <end position="1956"/>
    </location>
</feature>
<dbReference type="InterPro" id="IPR013783">
    <property type="entry name" value="Ig-like_fold"/>
</dbReference>
<dbReference type="SMART" id="SM00150">
    <property type="entry name" value="SPEC"/>
    <property type="match status" value="5"/>
</dbReference>
<evidence type="ECO:0000313" key="8">
    <source>
        <dbReference type="RefSeq" id="XP_015171047.1"/>
    </source>
</evidence>
<feature type="compositionally biased region" description="Polar residues" evidence="5">
    <location>
        <begin position="3628"/>
        <end position="3640"/>
    </location>
</feature>
<keyword evidence="4" id="KW-0175">Coiled coil</keyword>
<feature type="region of interest" description="Disordered" evidence="5">
    <location>
        <begin position="3069"/>
        <end position="3089"/>
    </location>
</feature>
<reference evidence="8 9" key="1">
    <citation type="submission" date="2025-05" db="UniProtKB">
        <authorList>
            <consortium name="RefSeq"/>
        </authorList>
    </citation>
    <scope>IDENTIFICATION</scope>
    <source>
        <tissue evidence="8 9">Whole body</tissue>
    </source>
</reference>
<evidence type="ECO:0000256" key="1">
    <source>
        <dbReference type="ARBA" id="ARBA00022729"/>
    </source>
</evidence>
<dbReference type="CDD" id="cd00176">
    <property type="entry name" value="SPEC"/>
    <property type="match status" value="1"/>
</dbReference>
<dbReference type="InterPro" id="IPR036179">
    <property type="entry name" value="Ig-like_dom_sf"/>
</dbReference>
<keyword evidence="1" id="KW-0732">Signal</keyword>
<gene>
    <name evidence="8 9" type="primary">LOC107063615</name>
</gene>
<feature type="region of interest" description="Disordered" evidence="5">
    <location>
        <begin position="3242"/>
        <end position="3348"/>
    </location>
</feature>
<dbReference type="PANTHER" id="PTHR45080:SF8">
    <property type="entry name" value="IG-LIKE DOMAIN-CONTAINING PROTEIN"/>
    <property type="match status" value="1"/>
</dbReference>
<dbReference type="Gene3D" id="2.60.40.10">
    <property type="entry name" value="Immunoglobulins"/>
    <property type="match status" value="9"/>
</dbReference>
<evidence type="ECO:0000256" key="3">
    <source>
        <dbReference type="ARBA" id="ARBA00023319"/>
    </source>
</evidence>
<feature type="compositionally biased region" description="Polar residues" evidence="5">
    <location>
        <begin position="4326"/>
        <end position="4339"/>
    </location>
</feature>
<dbReference type="SUPFAM" id="SSF46966">
    <property type="entry name" value="Spectrin repeat"/>
    <property type="match status" value="3"/>
</dbReference>
<dbReference type="InterPro" id="IPR007110">
    <property type="entry name" value="Ig-like_dom"/>
</dbReference>
<feature type="compositionally biased region" description="Pro residues" evidence="5">
    <location>
        <begin position="3664"/>
        <end position="3673"/>
    </location>
</feature>
<protein>
    <submittedName>
        <fullName evidence="8 9">Titin isoform X1</fullName>
    </submittedName>
</protein>
<dbReference type="InterPro" id="IPR018159">
    <property type="entry name" value="Spectrin/alpha-actinin"/>
</dbReference>
<feature type="domain" description="Ig-like" evidence="6">
    <location>
        <begin position="2563"/>
        <end position="2651"/>
    </location>
</feature>
<feature type="compositionally biased region" description="Basic and acidic residues" evidence="5">
    <location>
        <begin position="3845"/>
        <end position="3855"/>
    </location>
</feature>
<feature type="domain" description="Ig-like" evidence="6">
    <location>
        <begin position="2079"/>
        <end position="2167"/>
    </location>
</feature>
<feature type="domain" description="Ig-like" evidence="6">
    <location>
        <begin position="2658"/>
        <end position="2748"/>
    </location>
</feature>
<keyword evidence="2" id="KW-1015">Disulfide bond</keyword>
<feature type="compositionally biased region" description="Low complexity" evidence="5">
    <location>
        <begin position="3539"/>
        <end position="3564"/>
    </location>
</feature>
<sequence length="4558" mass="510307">MSEADDASSKAANLTAVEAISAKLAEVTRLAEKLDAKLCEAGARTQPVPISTSALPISSTLTSTTTTLARISSPIVLTKSTTTTTTTSSITAASIGETIPTFVSSNDFVSTSISANPADAAADVSNLTVSNFGLLSSTTSSSSSSSSSGAIVVSHVEDTKTSSAVSSVPTGSFPSMMASNTSSMITDDVAEKKEIEDVEKLNEESTNEDVNVDGYVTATECSITPTARSRSESFVTTPECEDVVSPIIPTTSPTSAWWKSEEESKDTEIIIPVEIEKSDLSLQSSKMDEEEKPGLLPIGKIVTIEKSTEEKSGKIVKEVTETTTLRVSHDTHLGVASYKVTSNTLEDHRQNVDVKKMQDSNHILIEDENTKLNGIDRDDIDVTSAKKDSSELPKEESKEIPIYSTTSKEVTIDEEKSQIISKETKNVCSITKTYARQHEDSGIEMSPTKRDKDDLDGEEFLENARKAIIEKMVDGNDTRETMDKSPEGSVEDSRTIAEDKEHSQEQNSTTTTTGSTPTTTISTIAVQSGETRLVIALLQSGEWLRLKVLEVQPELTKLGSSVKEATELSNSHNEVLLRLQSKQSPVEELLRQADQLISTQRPRAEIYAAMAETLGQAWRDVNDLLERRKQILDCNVLFQCRAEECGESMKALEMACNDHLLPIEIDAVKNFLSKIHDLRKTMLEALMGALQEGKTLLDKLKEIANEGTLDSRPDKIKIDADHAVLKVERWLEDLHDKRRLIEASFRSRKTQLEQCLALALLATDLRDLEEILNDRISALSSSCDQLGDTSSSAELLLFELKKLQTEAKEFQDRSIKITKSTERLVSSGHFAGEQATEQAYAILGAAADYVNDLDQYETLLNRAVAFFEAARSAITKLDQLEIQLVTTEHPPFSTRLARFHGQMVNTIEDVTSKPLMEGYALLDITGRGAPGAEGVRRTVEELENRKIRLLQRCTANEEENLEISRMINIFLEKYEELHVWLTNIAEAFLQGHQDMGSDLPMAKDFYKLHDQLLNDLDKRNNEVEHLEFEILPIRERLDESQKHEFHTKIIELQNSWAKTKNIVARRVDLGYLYVQFHEIVEELRNKIELFDNNLENCTEESKIDDLMNKWKTIQSIYLKLSNSGKVFLDEAAKINDPYLDVTRACLCVQTLLEIFANRQLTITESWEKWQTTIKILKERRIEHERKIEESTKTLEWVSKFGEQLYPVITCQSIRIDSILRDLEGSKRRILPELNKAVDELDSRIKSIDNLVEKGEMHVDQQIKEKLSQMYEKLHTTAKNYKDLLTSLISIFENLHEVEHKIEESKTKVDHVTSFSKSYDVDSVLNDFETNKRTITESLKHIQTEIEIIIGKIKLLEPPEAALQDIDKLRLALDNVVSPFQTFTVQTLTRIEEHRRICIFSEDLSRIDSDLRDLNEQLQTVDARFNENLQAAKTAANAFNQFEATMTMLEQRIDVFVRTTEKTIVISTPHVRNDLTSLKERWRDLKSRMENIKKRMVLCIQYFELLEEAKEWYREGGKLLIVIARKATSVKVPKDAMDLLQEIENYLKPGEQNQDNRIERLKELSTLTFGIDRLPQFNEIIVENRQMLDSFAVISSELRTLIQNLQNAEDLREKLRIEKLEADEKLHAVKKEMAAAEAARLEAENARKIAEKLAVETLERAEIEANRLKEEQLAKIEAQKVSTPTPTPPPPMSFSVSAQTDKFDGADEKYIHETHTSAVTKKEIHILEKMKIEKIVPIVQKEPSPPKQMIVEESHKTMVYETEEKVSPEFTIPLNDATVQEGERFTFECRLIGYPIPEVVWYKDGISILNNPDYLTTFHQGICTLTIEETFAEDSAKFTCKAFNNFGSAETSATLTVKETAPEEQPSPPVFIKELKQSTAIEGNSYRLECTVEGNPLPTVQWYKNETNIDNSPDYIITYNNGEACMSFDEVFLDDKGIYTCKATNRLGQVSTSAVLDVKSIETSTEKPYFLIPLSNAMARAGQRVKLECEATGNPMPQLFWTHDGKPIDETTHTKIQTESGRTSLIISEAFPKDAGCYTVTAKNDIGEASVSCNVSVKGLLRRETSDSEFACSDMEPTEPKIQLRLKDHEVFEGHSVRLDCVIVGQPEPEVIWYHNDKPVKESVDFQLLFQGDKCSLIIHEAYVDDAGVYKVVAINSGGETSSQCTLKVLPIARNLEEADAKDKEIPVSSSPSSPPKFVKLPTDSLVAEGEDASFECAVTGEPKPEVKWYFDNNEIKTDNRILIKEKEDGTITLKILSTIPEDKGNYVVKATNISGEAKAFARLVVRSLTDFRKKEEFVKMEEKLIAPSFKERFINRFVPEGVSTKFECIVVGKPVPKIQWLFNDRPVHGKDFLVSVSGDRQVLTIPETESSHAGTISCVAENTAGKATCNAKLEIGIEPKREEEGTERLLQLVEIKPVEDMHASSSSDKHFTAEKMSDETGLSGSQILTKMSQTITESKTTHTSTKKEFISSMMSSSMGTPGQEPTSVTVKSTVHSTEQSTSENNAPPVVQSQKIEEFEKIIQDQPGEIRQEKTVVVSQGEEGIKRDGKTAQVQKPSRKSTAPRFVSPLTGMIVDQGADIILEGIVDGYPQPNISWSKNGQELQAKDGAKTSYTHNHVRLELKNVNVKNAGRYTCTANNEVGSASSTADLVVKKTIFPPVFGRRLQAQVVKRGDRVIMEVEITGTPEPTVTWYKDDIPIKEQPPSLRIRQQGNCYILQIDKAEKTHAGKYMVRAINAGGEAQSIADFAVFEPTPDTMTEVHKTVIYENVQDKKIIQPDVKKVDDVPSATTTLKTEQITGMTTIQPSSILKTIPTPSPAPITTTPILPSSLSTIRKTEVIDEIPEMKTCRSEKISSTFESHQTETKSEQKFHMKLEHKTPPIIEPKARPELTTTVKKVVQEDFTSKLIEPPSVATVEEQTKIENENIETSTIAKKDALSFFESITKESETVPKGPKEMIKLIDDSDGKGHEVKVGKLTQSYERSTGYQEIKKPEPKPMDFQTTKKSVQDIFTKLEHGSSTRGVDNKLFDFPYSDYKSPLLDTKKTIMEDITISSSPIESSASMFTRLETKSESSETMMKGFTLVPEPPPEIGYMPKPDEIKKKSPEVPIKAKQLQESFEKTLSPIDAPIGGVKIFPTVPQKVIESPKIVKKPSTMPPPPFELDKKEVVEEVCIKKDVHEKKDSSKMLKEEKIESPKFVSVPSYIRPVSPARPWSSSSDVETRSHVSTDISEYRCHSAASSHQEILRSISPRPSVDGLAMEKSWAKKNTEATRKSWPPQPPTPSDTTPTLIKQFPGEDYKTSTKEFKQETEQTPDGGVKKTSIESSSSLEKHSWSSKQESMEKIVEKAPSPSKVVPPIIYKAETIKVDHAINTIQEQSMREKYSSECDVQKQSSSEKIVEEYSLKSPWSVGTDLKAPGLVKSVEPPKKIYVPPTQESSKKMTESYSYDSVILEPGPPPEIGYVPPPMVKEKKIEMSVETKPAKIPPSTIKTIPSSVLQKKEESPPVLPPKDVKMTPPPLPAKQQSSLDNLEPFPFKPSPSPTQTKPVTKVVPPVTTPTKFVKGTFGSDYESDMDIHVKPKWRPYESDSEEPRYRRVQAPVSKQTVRPRSTEPEPLPPSKFDTPPVEFSGPSKSMLTEESQQKMYKKTTFKRHERETTKQQQQQPKYQPPIQPQTPPIVLKPGSPPIYVQPSTISKPQPPKSPPTKKPESPKFKVKTFQQESGYMADTDEPLQQKASNITIQKSFGKHDGSTSSTSSSHMESRTSYSESKSEYFESKSYHSHQQQQKKEISSFVPITTITTPSPSSFPSQKPTPQQRTSFVEKTYSSSSGTEPTKLKTSKETVFTTDHSTHRKMESTRKVQGPSPSPSKFVKGEFRESDYESDYDGRISSVWKPRTTIETDDRSFKPVKPTLTGPGKSKEPIVSTLQPDKIIEKTSTKEQYEQDNRMEDRSMIVTTPTRIKQVLLPGSPPEIAYAPPQGQETYYEARAGMPYHNAIGTETRKTVRMDESTENSRRIVTVEQTSRVIKFGDKQKSSSDLGSSMDDSTKKQQQKSYYRVPTPKKFVQGQFRESDYESDVDSSRIKPKWAPADSDSEDPRYRRVQPPSGKSVRSSSLPVRQEHVVSPLEFDTGPPTPSSTMKRQTSMTQLRDDIRTSKLESTKFQQQPFTRHDESMLQPGSPPEFGFVSRTDVKKAANHVASRHMSDMTSTFKSKTEKFVSDIQSDLKQGKPILKHPAESRVSDGDEPRTYREESRVAEHGMKQIDPDTGLIYFKYDFGYEFGIVLPGEGKKTITSTNKTIQGQRRASDIEVPIVHEFTTKKENGYAKKESSNISSSRATKSTKFGPSKTVKWEPTSESEFSEAEDTKNARRRYPGFGGDNTTMPAPPSLVIPCSPSPSRWDHTTPSPLSLSPSLPSLSPRYSSATGPPSNVDSAGSPWPTSNGVSSAKEVIQPYLEILPKKAPLFITPLRDIAVVSGQTARFECIVQAEPQPNILWSKDGRIIENSTNYEIHYRNGVCRLTIAHAYPDDAGTYACTATNGLGSTVTSSTLQVPGNRRSIYAPI</sequence>
<dbReference type="InterPro" id="IPR013098">
    <property type="entry name" value="Ig_I-set"/>
</dbReference>
<feature type="compositionally biased region" description="Polar residues" evidence="5">
    <location>
        <begin position="3731"/>
        <end position="3740"/>
    </location>
</feature>
<dbReference type="Gene3D" id="1.20.58.60">
    <property type="match status" value="4"/>
</dbReference>
<dbReference type="SMART" id="SM00408">
    <property type="entry name" value="IGc2"/>
    <property type="match status" value="9"/>
</dbReference>
<feature type="coiled-coil region" evidence="4">
    <location>
        <begin position="1597"/>
        <end position="1677"/>
    </location>
</feature>
<feature type="compositionally biased region" description="Basic and acidic residues" evidence="5">
    <location>
        <begin position="3327"/>
        <end position="3344"/>
    </location>
</feature>
<dbReference type="RefSeq" id="XP_015171047.1">
    <property type="nucleotide sequence ID" value="XM_015315561.1"/>
</dbReference>
<feature type="compositionally biased region" description="Basic and acidic residues" evidence="5">
    <location>
        <begin position="3571"/>
        <end position="3591"/>
    </location>
</feature>
<dbReference type="SMART" id="SM00409">
    <property type="entry name" value="IG"/>
    <property type="match status" value="9"/>
</dbReference>
<dbReference type="InterPro" id="IPR003599">
    <property type="entry name" value="Ig_sub"/>
</dbReference>
<evidence type="ECO:0000313" key="9">
    <source>
        <dbReference type="RefSeq" id="XP_015171134.1"/>
    </source>
</evidence>
<feature type="compositionally biased region" description="Low complexity" evidence="5">
    <location>
        <begin position="3788"/>
        <end position="3813"/>
    </location>
</feature>
<feature type="region of interest" description="Disordered" evidence="5">
    <location>
        <begin position="472"/>
        <end position="519"/>
    </location>
</feature>
<feature type="compositionally biased region" description="Low complexity" evidence="5">
    <location>
        <begin position="508"/>
        <end position="519"/>
    </location>
</feature>
<feature type="compositionally biased region" description="Polar residues" evidence="5">
    <location>
        <begin position="4132"/>
        <end position="4143"/>
    </location>
</feature>
<feature type="compositionally biased region" description="Basic and acidic residues" evidence="5">
    <location>
        <begin position="3766"/>
        <end position="3775"/>
    </location>
</feature>
<dbReference type="Pfam" id="PF25101">
    <property type="entry name" value="Spectrin_7"/>
    <property type="match status" value="1"/>
</dbReference>
<feature type="compositionally biased region" description="Polar residues" evidence="5">
    <location>
        <begin position="3486"/>
        <end position="3495"/>
    </location>
</feature>
<feature type="compositionally biased region" description="Basic and acidic residues" evidence="5">
    <location>
        <begin position="2420"/>
        <end position="2438"/>
    </location>
</feature>
<dbReference type="Proteomes" id="UP000694924">
    <property type="component" value="Unplaced"/>
</dbReference>
<feature type="compositionally biased region" description="Polar residues" evidence="5">
    <location>
        <begin position="3814"/>
        <end position="3829"/>
    </location>
</feature>
<feature type="region of interest" description="Disordered" evidence="5">
    <location>
        <begin position="2539"/>
        <end position="2563"/>
    </location>
</feature>
<feature type="compositionally biased region" description="Basic and acidic residues" evidence="5">
    <location>
        <begin position="3261"/>
        <end position="3271"/>
    </location>
</feature>
<accession>A0ABM1HSW0</accession>
<proteinExistence type="predicted"/>
<dbReference type="Pfam" id="PF07679">
    <property type="entry name" value="I-set"/>
    <property type="match status" value="9"/>
</dbReference>
<feature type="domain" description="Ig-like" evidence="6">
    <location>
        <begin position="4448"/>
        <end position="4546"/>
    </location>
</feature>
<feature type="compositionally biased region" description="Low complexity" evidence="5">
    <location>
        <begin position="3748"/>
        <end position="3765"/>
    </location>
</feature>
<organism evidence="7 8">
    <name type="scientific">Polistes dominula</name>
    <name type="common">European paper wasp</name>
    <name type="synonym">Vespa dominula</name>
    <dbReference type="NCBI Taxonomy" id="743375"/>
    <lineage>
        <taxon>Eukaryota</taxon>
        <taxon>Metazoa</taxon>
        <taxon>Ecdysozoa</taxon>
        <taxon>Arthropoda</taxon>
        <taxon>Hexapoda</taxon>
        <taxon>Insecta</taxon>
        <taxon>Pterygota</taxon>
        <taxon>Neoptera</taxon>
        <taxon>Endopterygota</taxon>
        <taxon>Hymenoptera</taxon>
        <taxon>Apocrita</taxon>
        <taxon>Aculeata</taxon>
        <taxon>Vespoidea</taxon>
        <taxon>Vespidae</taxon>
        <taxon>Polistinae</taxon>
        <taxon>Polistini</taxon>
        <taxon>Polistes</taxon>
    </lineage>
</organism>
<dbReference type="InterPro" id="IPR003598">
    <property type="entry name" value="Ig_sub2"/>
</dbReference>
<feature type="region of interest" description="Disordered" evidence="5">
    <location>
        <begin position="3476"/>
        <end position="3882"/>
    </location>
</feature>
<evidence type="ECO:0000256" key="4">
    <source>
        <dbReference type="SAM" id="Coils"/>
    </source>
</evidence>
<keyword evidence="3" id="KW-0393">Immunoglobulin domain</keyword>
<feature type="region of interest" description="Disordered" evidence="5">
    <location>
        <begin position="2983"/>
        <end position="3002"/>
    </location>
</feature>
<evidence type="ECO:0000313" key="7">
    <source>
        <dbReference type="Proteomes" id="UP000694924"/>
    </source>
</evidence>
<feature type="domain" description="Ig-like" evidence="6">
    <location>
        <begin position="1967"/>
        <end position="2055"/>
    </location>
</feature>